<evidence type="ECO:0000313" key="2">
    <source>
        <dbReference type="Proteomes" id="UP000014605"/>
    </source>
</evidence>
<evidence type="ECO:0000313" key="1">
    <source>
        <dbReference type="EMBL" id="EPF46444.1"/>
    </source>
</evidence>
<accession>S3MBN8</accession>
<dbReference type="HOGENOM" id="CLU_2290444_0_0_12"/>
<dbReference type="Proteomes" id="UP000014605">
    <property type="component" value="Unassembled WGS sequence"/>
</dbReference>
<dbReference type="EMBL" id="ATFC01000009">
    <property type="protein sequence ID" value="EPF46444.1"/>
    <property type="molecule type" value="Genomic_DNA"/>
</dbReference>
<dbReference type="GeneID" id="301462087"/>
<keyword evidence="2" id="KW-1185">Reference proteome</keyword>
<organism evidence="1 2">
    <name type="scientific">Treponema vincentii F0403</name>
    <dbReference type="NCBI Taxonomy" id="1125702"/>
    <lineage>
        <taxon>Bacteria</taxon>
        <taxon>Pseudomonadati</taxon>
        <taxon>Spirochaetota</taxon>
        <taxon>Spirochaetia</taxon>
        <taxon>Spirochaetales</taxon>
        <taxon>Treponemataceae</taxon>
        <taxon>Treponema</taxon>
    </lineage>
</organism>
<dbReference type="PATRIC" id="fig|1125702.3.peg.2024"/>
<name>S3MBN8_9SPIR</name>
<dbReference type="AlphaFoldDB" id="S3MBN8"/>
<sequence>MVSKQKYNEIFKLKDMLEKAKIPFDFSELRGGFHIVYPCFNSAACSVIEHDLSYGSRKDLLEIRGLMTEKERLDTDDDVLGFLTAQDVFNRIEKHYKNEEA</sequence>
<proteinExistence type="predicted"/>
<protein>
    <submittedName>
        <fullName evidence="1">Uncharacterized protein</fullName>
    </submittedName>
</protein>
<comment type="caution">
    <text evidence="1">The sequence shown here is derived from an EMBL/GenBank/DDBJ whole genome shotgun (WGS) entry which is preliminary data.</text>
</comment>
<reference evidence="1 2" key="1">
    <citation type="submission" date="2013-04" db="EMBL/GenBank/DDBJ databases">
        <title>The Genome Sequence of Treponema vincentii F0403.</title>
        <authorList>
            <consortium name="The Broad Institute Genomics Platform"/>
            <person name="Earl A."/>
            <person name="Ward D."/>
            <person name="Feldgarden M."/>
            <person name="Gevers D."/>
            <person name="Leonetti C."/>
            <person name="Izard J."/>
            <person name="Walker B."/>
            <person name="Young S."/>
            <person name="Zeng Q."/>
            <person name="Gargeya S."/>
            <person name="Fitzgerald M."/>
            <person name="Haas B."/>
            <person name="Abouelleil A."/>
            <person name="Allen A.W."/>
            <person name="Alvarado L."/>
            <person name="Arachchi H.M."/>
            <person name="Berlin A.M."/>
            <person name="Chapman S.B."/>
            <person name="Gainer-Dewar J."/>
            <person name="Goldberg J."/>
            <person name="Griggs A."/>
            <person name="Gujja S."/>
            <person name="Hansen M."/>
            <person name="Howarth C."/>
            <person name="Imamovic A."/>
            <person name="Ireland A."/>
            <person name="Larimer J."/>
            <person name="McCowan C."/>
            <person name="Murphy C."/>
            <person name="Pearson M."/>
            <person name="Poon T.W."/>
            <person name="Priest M."/>
            <person name="Roberts A."/>
            <person name="Saif S."/>
            <person name="Shea T."/>
            <person name="Sisk P."/>
            <person name="Sykes S."/>
            <person name="Wortman J."/>
            <person name="Nusbaum C."/>
            <person name="Birren B."/>
        </authorList>
    </citation>
    <scope>NUCLEOTIDE SEQUENCE [LARGE SCALE GENOMIC DNA]</scope>
    <source>
        <strain evidence="1 2">F0403</strain>
    </source>
</reference>
<dbReference type="RefSeq" id="WP_016519251.1">
    <property type="nucleotide sequence ID" value="NZ_KE332512.1"/>
</dbReference>
<gene>
    <name evidence="1" type="ORF">HMPREF1222_01966</name>
</gene>